<dbReference type="InterPro" id="IPR036852">
    <property type="entry name" value="Peptidase_S8/S53_dom_sf"/>
</dbReference>
<dbReference type="GO" id="GO:0008240">
    <property type="term" value="F:tripeptidyl-peptidase activity"/>
    <property type="evidence" value="ECO:0007669"/>
    <property type="project" value="TreeGrafter"/>
</dbReference>
<proteinExistence type="predicted"/>
<evidence type="ECO:0000256" key="1">
    <source>
        <dbReference type="ARBA" id="ARBA00022670"/>
    </source>
</evidence>
<keyword evidence="2" id="KW-0378">Hydrolase</keyword>
<dbReference type="GO" id="GO:0004252">
    <property type="term" value="F:serine-type endopeptidase activity"/>
    <property type="evidence" value="ECO:0007669"/>
    <property type="project" value="InterPro"/>
</dbReference>
<dbReference type="PROSITE" id="PS00138">
    <property type="entry name" value="SUBTILASE_SER"/>
    <property type="match status" value="1"/>
</dbReference>
<dbReference type="PROSITE" id="PS51695">
    <property type="entry name" value="SEDOLISIN"/>
    <property type="match status" value="1"/>
</dbReference>
<dbReference type="RefSeq" id="WP_091839403.1">
    <property type="nucleotide sequence ID" value="NZ_FPAA01000016.1"/>
</dbReference>
<evidence type="ECO:0000313" key="6">
    <source>
        <dbReference type="EMBL" id="SFT00788.1"/>
    </source>
</evidence>
<name>A0A1I6UHB9_9BACL</name>
<keyword evidence="7" id="KW-1185">Reference proteome</keyword>
<evidence type="ECO:0000256" key="2">
    <source>
        <dbReference type="ARBA" id="ARBA00022801"/>
    </source>
</evidence>
<dbReference type="EMBL" id="FPAA01000016">
    <property type="protein sequence ID" value="SFT00788.1"/>
    <property type="molecule type" value="Genomic_DNA"/>
</dbReference>
<feature type="chain" id="PRO_5009304056" evidence="4">
    <location>
        <begin position="29"/>
        <end position="389"/>
    </location>
</feature>
<keyword evidence="1" id="KW-0645">Protease</keyword>
<dbReference type="Gene3D" id="3.40.50.200">
    <property type="entry name" value="Peptidase S8/S53 domain"/>
    <property type="match status" value="1"/>
</dbReference>
<dbReference type="InterPro" id="IPR023828">
    <property type="entry name" value="Peptidase_S8_Ser-AS"/>
</dbReference>
<dbReference type="CDD" id="cd04056">
    <property type="entry name" value="Peptidases_S53"/>
    <property type="match status" value="1"/>
</dbReference>
<protein>
    <submittedName>
        <fullName evidence="6">Subtilase family protein</fullName>
    </submittedName>
</protein>
<dbReference type="SUPFAM" id="SSF52743">
    <property type="entry name" value="Subtilisin-like"/>
    <property type="match status" value="1"/>
</dbReference>
<gene>
    <name evidence="6" type="ORF">SAMN05444972_11655</name>
</gene>
<evidence type="ECO:0000313" key="7">
    <source>
        <dbReference type="Proteomes" id="UP000198660"/>
    </source>
</evidence>
<dbReference type="InterPro" id="IPR050819">
    <property type="entry name" value="Tripeptidyl-peptidase_I"/>
</dbReference>
<dbReference type="AlphaFoldDB" id="A0A1I6UHB9"/>
<keyword evidence="4" id="KW-0732">Signal</keyword>
<dbReference type="GO" id="GO:0006508">
    <property type="term" value="P:proteolysis"/>
    <property type="evidence" value="ECO:0007669"/>
    <property type="project" value="UniProtKB-KW"/>
</dbReference>
<dbReference type="InterPro" id="IPR030400">
    <property type="entry name" value="Sedolisin_dom"/>
</dbReference>
<evidence type="ECO:0000259" key="5">
    <source>
        <dbReference type="PROSITE" id="PS51695"/>
    </source>
</evidence>
<dbReference type="Pfam" id="PF00082">
    <property type="entry name" value="Peptidase_S8"/>
    <property type="match status" value="1"/>
</dbReference>
<dbReference type="InterPro" id="IPR000209">
    <property type="entry name" value="Peptidase_S8/S53_dom"/>
</dbReference>
<dbReference type="OrthoDB" id="9002785at2"/>
<organism evidence="6 7">
    <name type="scientific">Marininema halotolerans</name>
    <dbReference type="NCBI Taxonomy" id="1155944"/>
    <lineage>
        <taxon>Bacteria</taxon>
        <taxon>Bacillati</taxon>
        <taxon>Bacillota</taxon>
        <taxon>Bacilli</taxon>
        <taxon>Bacillales</taxon>
        <taxon>Thermoactinomycetaceae</taxon>
        <taxon>Marininema</taxon>
    </lineage>
</organism>
<evidence type="ECO:0000256" key="3">
    <source>
        <dbReference type="ARBA" id="ARBA00022825"/>
    </source>
</evidence>
<keyword evidence="3" id="KW-0720">Serine protease</keyword>
<dbReference type="Proteomes" id="UP000198660">
    <property type="component" value="Unassembled WGS sequence"/>
</dbReference>
<accession>A0A1I6UHB9</accession>
<feature type="signal peptide" evidence="4">
    <location>
        <begin position="1"/>
        <end position="28"/>
    </location>
</feature>
<dbReference type="PANTHER" id="PTHR14218">
    <property type="entry name" value="PROTEASE S8 TRIPEPTIDYL PEPTIDASE I CLN2"/>
    <property type="match status" value="1"/>
</dbReference>
<reference evidence="7" key="1">
    <citation type="submission" date="2016-10" db="EMBL/GenBank/DDBJ databases">
        <authorList>
            <person name="Varghese N."/>
            <person name="Submissions S."/>
        </authorList>
    </citation>
    <scope>NUCLEOTIDE SEQUENCE [LARGE SCALE GENOMIC DNA]</scope>
    <source>
        <strain evidence="7">DSM 45789</strain>
    </source>
</reference>
<dbReference type="PANTHER" id="PTHR14218:SF15">
    <property type="entry name" value="TRIPEPTIDYL-PEPTIDASE 1"/>
    <property type="match status" value="1"/>
</dbReference>
<sequence>MNTVWAKGGLLFLLGTLFVSYPTQTSLAKEEGTTGVTPTLKMNRTHMAKKQVSTQAEEMNEIRGYTPFHIRKAYGLDEVKETGKGQHIAVVVAYGSPTIKEDVAVFSEKFNLPKAKLRVYYPEGKPAETNPLWATETAMDVEWVHAIAPEAKISVVVAKDKEIPQMAKAVRFAARIKADVVSNSWGSFEDEDAHQWDSAFGNRKVSYVAAAGDYGKGVLWPASVENVLAVGGTTLRMEPSGNFLGEVAWSGSSGGISAFTKRPDYQQQWSSVLGEQRGVPDVSFVGDPMTGAAVYSSTEIQGYKGWFLLGGTSLSTPCWSGLVALINEHRSSPLTNEKLIERLYAVQDKGVYRDIVEGANQEYTAGNGYDLVTGLGSPMGSSLIAELQK</sequence>
<evidence type="ECO:0000256" key="4">
    <source>
        <dbReference type="SAM" id="SignalP"/>
    </source>
</evidence>
<feature type="domain" description="Peptidase S53" evidence="5">
    <location>
        <begin position="64"/>
        <end position="389"/>
    </location>
</feature>